<accession>A0A9Q1RGT1</accession>
<gene>
    <name evidence="2" type="ORF">K7X08_012667</name>
</gene>
<name>A0A9Q1RGT1_9SOLA</name>
<proteinExistence type="predicted"/>
<protein>
    <submittedName>
        <fullName evidence="2">Uncharacterized protein</fullName>
    </submittedName>
</protein>
<evidence type="ECO:0000256" key="1">
    <source>
        <dbReference type="SAM" id="MobiDB-lite"/>
    </source>
</evidence>
<reference evidence="3" key="1">
    <citation type="journal article" date="2023" name="Proc. Natl. Acad. Sci. U.S.A.">
        <title>Genomic and structural basis for evolution of tropane alkaloid biosynthesis.</title>
        <authorList>
            <person name="Wanga Y.-J."/>
            <person name="Taina T."/>
            <person name="Yua J.-Y."/>
            <person name="Lia J."/>
            <person name="Xua B."/>
            <person name="Chenc J."/>
            <person name="D'Auriad J.C."/>
            <person name="Huanga J.-P."/>
            <person name="Huanga S.-X."/>
        </authorList>
    </citation>
    <scope>NUCLEOTIDE SEQUENCE [LARGE SCALE GENOMIC DNA]</scope>
    <source>
        <strain evidence="3">cv. KIB-2019</strain>
    </source>
</reference>
<feature type="region of interest" description="Disordered" evidence="1">
    <location>
        <begin position="96"/>
        <end position="151"/>
    </location>
</feature>
<dbReference type="EMBL" id="JAJAGQ010000008">
    <property type="protein sequence ID" value="KAJ8555171.1"/>
    <property type="molecule type" value="Genomic_DNA"/>
</dbReference>
<feature type="compositionally biased region" description="Basic and acidic residues" evidence="1">
    <location>
        <begin position="96"/>
        <end position="107"/>
    </location>
</feature>
<sequence length="151" mass="16684">MMRHMAIDAESSPSQLGALPTDDRNRRKHSQHRDNTNNLGPDGLPMGTTTPEDSMHTDGVTFEDGQTQYGYVPTDETPKKSIQNLRAQNVAMSEQLDRLKRFQDEFMSKNTGSTPTEEHVPSPNTHGETDNDKGISRNDGSKSEATPANSL</sequence>
<dbReference type="AlphaFoldDB" id="A0A9Q1RGT1"/>
<evidence type="ECO:0000313" key="3">
    <source>
        <dbReference type="Proteomes" id="UP001152561"/>
    </source>
</evidence>
<evidence type="ECO:0000313" key="2">
    <source>
        <dbReference type="EMBL" id="KAJ8555171.1"/>
    </source>
</evidence>
<comment type="caution">
    <text evidence="2">The sequence shown here is derived from an EMBL/GenBank/DDBJ whole genome shotgun (WGS) entry which is preliminary data.</text>
</comment>
<organism evidence="2 3">
    <name type="scientific">Anisodus acutangulus</name>
    <dbReference type="NCBI Taxonomy" id="402998"/>
    <lineage>
        <taxon>Eukaryota</taxon>
        <taxon>Viridiplantae</taxon>
        <taxon>Streptophyta</taxon>
        <taxon>Embryophyta</taxon>
        <taxon>Tracheophyta</taxon>
        <taxon>Spermatophyta</taxon>
        <taxon>Magnoliopsida</taxon>
        <taxon>eudicotyledons</taxon>
        <taxon>Gunneridae</taxon>
        <taxon>Pentapetalae</taxon>
        <taxon>asterids</taxon>
        <taxon>lamiids</taxon>
        <taxon>Solanales</taxon>
        <taxon>Solanaceae</taxon>
        <taxon>Solanoideae</taxon>
        <taxon>Hyoscyameae</taxon>
        <taxon>Anisodus</taxon>
    </lineage>
</organism>
<dbReference type="Proteomes" id="UP001152561">
    <property type="component" value="Unassembled WGS sequence"/>
</dbReference>
<feature type="region of interest" description="Disordered" evidence="1">
    <location>
        <begin position="1"/>
        <end position="80"/>
    </location>
</feature>
<feature type="compositionally biased region" description="Basic and acidic residues" evidence="1">
    <location>
        <begin position="127"/>
        <end position="142"/>
    </location>
</feature>
<keyword evidence="3" id="KW-1185">Reference proteome</keyword>